<comment type="caution">
    <text evidence="6">The sequence shown here is derived from an EMBL/GenBank/DDBJ whole genome shotgun (WGS) entry which is preliminary data.</text>
</comment>
<keyword evidence="6" id="KW-0560">Oxidoreductase</keyword>
<dbReference type="SFLD" id="SFLDG01082">
    <property type="entry name" value="B12-binding_domain_containing"/>
    <property type="match status" value="1"/>
</dbReference>
<dbReference type="Gene3D" id="3.20.20.70">
    <property type="entry name" value="Aldolase class I"/>
    <property type="match status" value="1"/>
</dbReference>
<dbReference type="InterPro" id="IPR006638">
    <property type="entry name" value="Elp3/MiaA/NifB-like_rSAM"/>
</dbReference>
<dbReference type="RefSeq" id="WP_249289106.1">
    <property type="nucleotide sequence ID" value="NZ_JACRSQ010000001.1"/>
</dbReference>
<dbReference type="EC" id="1.3.98.3" evidence="6"/>
<dbReference type="InterPro" id="IPR034505">
    <property type="entry name" value="Coproporphyrinogen-III_oxidase"/>
</dbReference>
<dbReference type="GO" id="GO:0046872">
    <property type="term" value="F:metal ion binding"/>
    <property type="evidence" value="ECO:0007669"/>
    <property type="project" value="UniProtKB-KW"/>
</dbReference>
<dbReference type="SMART" id="SM00729">
    <property type="entry name" value="Elp3"/>
    <property type="match status" value="1"/>
</dbReference>
<dbReference type="PANTHER" id="PTHR13932:SF1">
    <property type="entry name" value="OXYGEN-INDEPENDENT COPROPORPHYRINOGEN-III OXIDASE-LIKE PROTEIN HEMZ"/>
    <property type="match status" value="1"/>
</dbReference>
<accession>A0A926HZC8</accession>
<keyword evidence="7" id="KW-1185">Reference proteome</keyword>
<dbReference type="InterPro" id="IPR023995">
    <property type="entry name" value="HemZ"/>
</dbReference>
<evidence type="ECO:0000256" key="3">
    <source>
        <dbReference type="ARBA" id="ARBA00023004"/>
    </source>
</evidence>
<evidence type="ECO:0000256" key="4">
    <source>
        <dbReference type="ARBA" id="ARBA00023014"/>
    </source>
</evidence>
<dbReference type="PANTHER" id="PTHR13932">
    <property type="entry name" value="COPROPORPHYRINIGEN III OXIDASE"/>
    <property type="match status" value="1"/>
</dbReference>
<reference evidence="6" key="1">
    <citation type="submission" date="2020-08" db="EMBL/GenBank/DDBJ databases">
        <title>Genome public.</title>
        <authorList>
            <person name="Liu C."/>
            <person name="Sun Q."/>
        </authorList>
    </citation>
    <scope>NUCLEOTIDE SEQUENCE</scope>
    <source>
        <strain evidence="6">NSJ-32</strain>
    </source>
</reference>
<evidence type="ECO:0000259" key="5">
    <source>
        <dbReference type="PROSITE" id="PS51918"/>
    </source>
</evidence>
<dbReference type="Proteomes" id="UP000657006">
    <property type="component" value="Unassembled WGS sequence"/>
</dbReference>
<dbReference type="Pfam" id="PF04055">
    <property type="entry name" value="Radical_SAM"/>
    <property type="match status" value="1"/>
</dbReference>
<dbReference type="InterPro" id="IPR013785">
    <property type="entry name" value="Aldolase_TIM"/>
</dbReference>
<evidence type="ECO:0000313" key="6">
    <source>
        <dbReference type="EMBL" id="MBC8542014.1"/>
    </source>
</evidence>
<dbReference type="SFLD" id="SFLDG01065">
    <property type="entry name" value="anaerobic_coproporphyrinogen-I"/>
    <property type="match status" value="1"/>
</dbReference>
<dbReference type="GO" id="GO:0051989">
    <property type="term" value="F:coproporphyrinogen dehydrogenase activity"/>
    <property type="evidence" value="ECO:0007669"/>
    <property type="project" value="UniProtKB-EC"/>
</dbReference>
<evidence type="ECO:0000313" key="7">
    <source>
        <dbReference type="Proteomes" id="UP000657006"/>
    </source>
</evidence>
<keyword evidence="2" id="KW-0479">Metal-binding</keyword>
<dbReference type="NCBIfam" id="TIGR03994">
    <property type="entry name" value="rSAM_HemZ"/>
    <property type="match status" value="1"/>
</dbReference>
<gene>
    <name evidence="6" type="primary">hemZ</name>
    <name evidence="6" type="ORF">H8730_00420</name>
</gene>
<keyword evidence="1" id="KW-0949">S-adenosyl-L-methionine</keyword>
<dbReference type="PROSITE" id="PS51918">
    <property type="entry name" value="RADICAL_SAM"/>
    <property type="match status" value="1"/>
</dbReference>
<dbReference type="GO" id="GO:0051539">
    <property type="term" value="F:4 iron, 4 sulfur cluster binding"/>
    <property type="evidence" value="ECO:0007669"/>
    <property type="project" value="TreeGrafter"/>
</dbReference>
<proteinExistence type="predicted"/>
<sequence>MKRATIDIRMDCELQRFQYEVEMLIRQFLPFSAVGFGGTPGAMRLELSAHPLAGRLYDEQGRLIGQEQWPDQGGKNQAKAMVYRLFSAYLGQRLPWGILTGVRPSKIPYDFMESGMTQTEASTCLMKEYLVQREKAELAAAVASKERILLADHDGMDVSLYVGIPFCPSRCAYCSFVSYDFHSYGTVLPAYVEALLQEMQRTAALLEGRRLQSFYMGGGTPTVLDAGSLDRILERADALYSFSALREITVEAGRPDTITREKLRVLADHGVDRISINPQTMNQKTLDAVGRRHSVEQAEVALETAREIGFDNINMDLILGLPGETQEDVRRTMERIVRLKPDSLTIHTLAIKRASRLHEEEEAAADLLAQADRMESMLRESAAAAAALGMQPYYMYRQKNMAGNFENVGYCLPGKECLYNVEIMEERQTIFALGAGAVTKVYYPEQNRLERVPNVKNVEHYISRIQEMIDRKWKGVPKL</sequence>
<keyword evidence="3" id="KW-0408">Iron</keyword>
<dbReference type="SFLD" id="SFLDF00310">
    <property type="entry name" value="oxygen-independent_coproporphy"/>
    <property type="match status" value="1"/>
</dbReference>
<dbReference type="GO" id="GO:0005737">
    <property type="term" value="C:cytoplasm"/>
    <property type="evidence" value="ECO:0007669"/>
    <property type="project" value="TreeGrafter"/>
</dbReference>
<evidence type="ECO:0000256" key="2">
    <source>
        <dbReference type="ARBA" id="ARBA00022723"/>
    </source>
</evidence>
<keyword evidence="4" id="KW-0411">Iron-sulfur</keyword>
<dbReference type="GO" id="GO:0006779">
    <property type="term" value="P:porphyrin-containing compound biosynthetic process"/>
    <property type="evidence" value="ECO:0007669"/>
    <property type="project" value="TreeGrafter"/>
</dbReference>
<dbReference type="CDD" id="cd01335">
    <property type="entry name" value="Radical_SAM"/>
    <property type="match status" value="1"/>
</dbReference>
<evidence type="ECO:0000256" key="1">
    <source>
        <dbReference type="ARBA" id="ARBA00022691"/>
    </source>
</evidence>
<organism evidence="6 7">
    <name type="scientific">Bianquea renquensis</name>
    <dbReference type="NCBI Taxonomy" id="2763661"/>
    <lineage>
        <taxon>Bacteria</taxon>
        <taxon>Bacillati</taxon>
        <taxon>Bacillota</taxon>
        <taxon>Clostridia</taxon>
        <taxon>Eubacteriales</taxon>
        <taxon>Bianqueaceae</taxon>
        <taxon>Bianquea</taxon>
    </lineage>
</organism>
<name>A0A926HZC8_9FIRM</name>
<dbReference type="EMBL" id="JACRSQ010000001">
    <property type="protein sequence ID" value="MBC8542014.1"/>
    <property type="molecule type" value="Genomic_DNA"/>
</dbReference>
<feature type="domain" description="Radical SAM core" evidence="5">
    <location>
        <begin position="150"/>
        <end position="384"/>
    </location>
</feature>
<dbReference type="SFLD" id="SFLDS00029">
    <property type="entry name" value="Radical_SAM"/>
    <property type="match status" value="1"/>
</dbReference>
<dbReference type="SUPFAM" id="SSF102114">
    <property type="entry name" value="Radical SAM enzymes"/>
    <property type="match status" value="1"/>
</dbReference>
<dbReference type="InterPro" id="IPR058240">
    <property type="entry name" value="rSAM_sf"/>
</dbReference>
<dbReference type="InterPro" id="IPR007197">
    <property type="entry name" value="rSAM"/>
</dbReference>
<dbReference type="AlphaFoldDB" id="A0A926HZC8"/>
<protein>
    <submittedName>
        <fullName evidence="6">Coproporphyrinogen dehydrogenase HemZ</fullName>
        <ecNumber evidence="6">1.3.98.3</ecNumber>
    </submittedName>
</protein>